<organism evidence="1 2">
    <name type="scientific">Helicobacter pylori SouthAfrica50</name>
    <dbReference type="NCBI Taxonomy" id="1352357"/>
    <lineage>
        <taxon>Bacteria</taxon>
        <taxon>Pseudomonadati</taxon>
        <taxon>Campylobacterota</taxon>
        <taxon>Epsilonproteobacteria</taxon>
        <taxon>Campylobacterales</taxon>
        <taxon>Helicobacteraceae</taxon>
        <taxon>Helicobacter</taxon>
    </lineage>
</organism>
<name>T2SAL4_HELPX</name>
<comment type="caution">
    <text evidence="1">The sequence shown here is derived from an EMBL/GenBank/DDBJ whole genome shotgun (WGS) entry which is preliminary data.</text>
</comment>
<evidence type="ECO:0000313" key="1">
    <source>
        <dbReference type="EMBL" id="EQD88509.1"/>
    </source>
</evidence>
<dbReference type="SUPFAM" id="SSF55821">
    <property type="entry name" value="YrdC/RibB"/>
    <property type="match status" value="1"/>
</dbReference>
<dbReference type="PATRIC" id="fig|1352357.3.peg.799"/>
<reference evidence="1 2" key="1">
    <citation type="journal article" date="2013" name="Genome Announc.">
        <title>Genome Sequences of Three hpAfrica2 Strains of Helicobacter pylori.</title>
        <authorList>
            <person name="Duncan S.S."/>
            <person name="Bertoli M.T."/>
            <person name="Kersulyte D."/>
            <person name="Valk P.L."/>
            <person name="Tamma S."/>
            <person name="Segal I."/>
            <person name="McClain M.S."/>
            <person name="Cover T.L."/>
            <person name="Berg D.E."/>
        </authorList>
    </citation>
    <scope>NUCLEOTIDE SEQUENCE [LARGE SCALE GENOMIC DNA]</scope>
    <source>
        <strain evidence="1 2">SouthAfrica50</strain>
    </source>
</reference>
<dbReference type="Proteomes" id="UP000015816">
    <property type="component" value="Unassembled WGS sequence"/>
</dbReference>
<dbReference type="AlphaFoldDB" id="T2SAL4"/>
<sequence>MALVYLAQSDTTIGLLSKDSEKLNALKNRPKNKSVLIESVDFSTLKNLARAPNAFKNLIRRSTKTTFIYPNSKAVRVIKGRHGDFFKAF</sequence>
<gene>
    <name evidence="1" type="ORF">HPSA50_0826</name>
</gene>
<proteinExistence type="predicted"/>
<accession>T2SAL4</accession>
<evidence type="ECO:0008006" key="3">
    <source>
        <dbReference type="Google" id="ProtNLM"/>
    </source>
</evidence>
<dbReference type="EMBL" id="AVNI01000002">
    <property type="protein sequence ID" value="EQD88509.1"/>
    <property type="molecule type" value="Genomic_DNA"/>
</dbReference>
<evidence type="ECO:0000313" key="2">
    <source>
        <dbReference type="Proteomes" id="UP000015816"/>
    </source>
</evidence>
<dbReference type="InterPro" id="IPR017945">
    <property type="entry name" value="DHBP_synth_RibB-like_a/b_dom"/>
</dbReference>
<protein>
    <recommendedName>
        <fullName evidence="3">Sua5 YciO YrdC YwlC family protein</fullName>
    </recommendedName>
</protein>